<organism evidence="5 6">
    <name type="scientific">Massilia terrae</name>
    <dbReference type="NCBI Taxonomy" id="1811224"/>
    <lineage>
        <taxon>Bacteria</taxon>
        <taxon>Pseudomonadati</taxon>
        <taxon>Pseudomonadota</taxon>
        <taxon>Betaproteobacteria</taxon>
        <taxon>Burkholderiales</taxon>
        <taxon>Oxalobacteraceae</taxon>
        <taxon>Telluria group</taxon>
        <taxon>Massilia</taxon>
    </lineage>
</organism>
<evidence type="ECO:0000256" key="3">
    <source>
        <dbReference type="ARBA" id="ARBA00023004"/>
    </source>
</evidence>
<evidence type="ECO:0000256" key="4">
    <source>
        <dbReference type="SAM" id="MobiDB-lite"/>
    </source>
</evidence>
<feature type="region of interest" description="Disordered" evidence="4">
    <location>
        <begin position="115"/>
        <end position="136"/>
    </location>
</feature>
<dbReference type="EMBL" id="JANUGU010000001">
    <property type="protein sequence ID" value="MCS0656893.1"/>
    <property type="molecule type" value="Genomic_DNA"/>
</dbReference>
<protein>
    <recommendedName>
        <fullName evidence="7">Hemerythrin-like domain-containing protein</fullName>
    </recommendedName>
</protein>
<evidence type="ECO:0000313" key="5">
    <source>
        <dbReference type="EMBL" id="MCS0656893.1"/>
    </source>
</evidence>
<comment type="similarity">
    <text evidence="1">Belongs to the hemerythrin family.</text>
</comment>
<comment type="caution">
    <text evidence="5">The sequence shown here is derived from an EMBL/GenBank/DDBJ whole genome shotgun (WGS) entry which is preliminary data.</text>
</comment>
<keyword evidence="2" id="KW-0479">Metal-binding</keyword>
<name>A0ABT2CSD5_9BURK</name>
<dbReference type="Gene3D" id="1.20.120.50">
    <property type="entry name" value="Hemerythrin-like"/>
    <property type="match status" value="1"/>
</dbReference>
<sequence>MGTHEPSQQLGFAFAAVHATRRELARTISSLANAADERVPGCYNQLVAAVEHAFRAEELVTEAIDQDRLREQQEGHARALSALHQAANRIDDGDAALAREALGLLGRFLIAQRDRVPPLKTGPPGRCPPSRRAPDR</sequence>
<gene>
    <name evidence="5" type="ORF">NX778_02325</name>
</gene>
<dbReference type="Proteomes" id="UP001204621">
    <property type="component" value="Unassembled WGS sequence"/>
</dbReference>
<reference evidence="5 6" key="1">
    <citation type="submission" date="2022-08" db="EMBL/GenBank/DDBJ databases">
        <title>Reclassification of Massilia species as members of the genera Telluria, Duganella, Pseudoduganella, Mokoshia gen. nov. and Zemynaea gen. nov. using orthogonal and non-orthogonal genome-based approaches.</title>
        <authorList>
            <person name="Bowman J.P."/>
        </authorList>
    </citation>
    <scope>NUCLEOTIDE SEQUENCE [LARGE SCALE GENOMIC DNA]</scope>
    <source>
        <strain evidence="5 6">JCM 31606</strain>
    </source>
</reference>
<keyword evidence="3" id="KW-0408">Iron</keyword>
<evidence type="ECO:0000313" key="6">
    <source>
        <dbReference type="Proteomes" id="UP001204621"/>
    </source>
</evidence>
<keyword evidence="6" id="KW-1185">Reference proteome</keyword>
<dbReference type="SUPFAM" id="SSF47188">
    <property type="entry name" value="Hemerythrin-like"/>
    <property type="match status" value="1"/>
</dbReference>
<evidence type="ECO:0000256" key="1">
    <source>
        <dbReference type="ARBA" id="ARBA00010587"/>
    </source>
</evidence>
<accession>A0ABT2CSD5</accession>
<evidence type="ECO:0000256" key="2">
    <source>
        <dbReference type="ARBA" id="ARBA00022723"/>
    </source>
</evidence>
<dbReference type="InterPro" id="IPR035938">
    <property type="entry name" value="Hemerythrin-like_sf"/>
</dbReference>
<dbReference type="RefSeq" id="WP_258810063.1">
    <property type="nucleotide sequence ID" value="NZ_JANUGU010000001.1"/>
</dbReference>
<evidence type="ECO:0008006" key="7">
    <source>
        <dbReference type="Google" id="ProtNLM"/>
    </source>
</evidence>
<proteinExistence type="inferred from homology"/>